<feature type="non-terminal residue" evidence="2">
    <location>
        <position position="410"/>
    </location>
</feature>
<feature type="compositionally biased region" description="Polar residues" evidence="1">
    <location>
        <begin position="186"/>
        <end position="211"/>
    </location>
</feature>
<dbReference type="EMBL" id="MUJZ01031540">
    <property type="protein sequence ID" value="OTF77648.1"/>
    <property type="molecule type" value="Genomic_DNA"/>
</dbReference>
<keyword evidence="3" id="KW-1185">Reference proteome</keyword>
<protein>
    <submittedName>
        <fullName evidence="2">Uncharacterized protein</fullName>
    </submittedName>
</protein>
<feature type="non-terminal residue" evidence="2">
    <location>
        <position position="1"/>
    </location>
</feature>
<accession>A0A1Y3BCM8</accession>
<gene>
    <name evidence="2" type="ORF">BLA29_006392</name>
</gene>
<feature type="region of interest" description="Disordered" evidence="1">
    <location>
        <begin position="342"/>
        <end position="378"/>
    </location>
</feature>
<feature type="region of interest" description="Disordered" evidence="1">
    <location>
        <begin position="180"/>
        <end position="211"/>
    </location>
</feature>
<sequence>QQHQQKSIQQQSIQPLSSLNGLFTWRRKSKNNKTISNAGAVSGDRTLIARHTNYRHAQHVATNVPNATSSSSSKSIPPSLARLFVHDTSGSQHSSPSDSLCVCRGLTGSTFMAPSYFDDDDSQLIAPSKVKHKSVRSMSNDSIVTHSNQQFTHTKRHITSVAMGKPFHTINERRLANASKSLDRIASQSSGKQLITSNNQSVDHSSNSNRRSILECNVNPYELVLSNGSKQEPDASAKVGKRNKPKWKATTVAVKSSHPISYHHTMNPKATNMIDACLDCKDKKSTNRLIRNLFSKANSIRIAGQTVYSAIKFSDCPHDQLAGLFGHEANLQQLPTTNALHRTRSSGSLSSSWSFDSNSQSNSDSSLNRTSNASRRRQDVDQRVLTLLDEPEPDYDLDENVQISLEHIDQ</sequence>
<comment type="caution">
    <text evidence="2">The sequence shown here is derived from an EMBL/GenBank/DDBJ whole genome shotgun (WGS) entry which is preliminary data.</text>
</comment>
<dbReference type="OrthoDB" id="6516644at2759"/>
<evidence type="ECO:0000256" key="1">
    <source>
        <dbReference type="SAM" id="MobiDB-lite"/>
    </source>
</evidence>
<name>A0A1Y3BCM8_EURMA</name>
<evidence type="ECO:0000313" key="3">
    <source>
        <dbReference type="Proteomes" id="UP000194236"/>
    </source>
</evidence>
<feature type="compositionally biased region" description="Low complexity" evidence="1">
    <location>
        <begin position="345"/>
        <end position="372"/>
    </location>
</feature>
<dbReference type="AlphaFoldDB" id="A0A1Y3BCM8"/>
<proteinExistence type="predicted"/>
<evidence type="ECO:0000313" key="2">
    <source>
        <dbReference type="EMBL" id="OTF77648.1"/>
    </source>
</evidence>
<dbReference type="Proteomes" id="UP000194236">
    <property type="component" value="Unassembled WGS sequence"/>
</dbReference>
<reference evidence="2 3" key="1">
    <citation type="submission" date="2017-03" db="EMBL/GenBank/DDBJ databases">
        <title>Genome Survey of Euroglyphus maynei.</title>
        <authorList>
            <person name="Arlian L.G."/>
            <person name="Morgan M.S."/>
            <person name="Rider S.D."/>
        </authorList>
    </citation>
    <scope>NUCLEOTIDE SEQUENCE [LARGE SCALE GENOMIC DNA]</scope>
    <source>
        <strain evidence="2">Arlian Lab</strain>
        <tissue evidence="2">Whole body</tissue>
    </source>
</reference>
<organism evidence="2 3">
    <name type="scientific">Euroglyphus maynei</name>
    <name type="common">Mayne's house dust mite</name>
    <dbReference type="NCBI Taxonomy" id="6958"/>
    <lineage>
        <taxon>Eukaryota</taxon>
        <taxon>Metazoa</taxon>
        <taxon>Ecdysozoa</taxon>
        <taxon>Arthropoda</taxon>
        <taxon>Chelicerata</taxon>
        <taxon>Arachnida</taxon>
        <taxon>Acari</taxon>
        <taxon>Acariformes</taxon>
        <taxon>Sarcoptiformes</taxon>
        <taxon>Astigmata</taxon>
        <taxon>Psoroptidia</taxon>
        <taxon>Analgoidea</taxon>
        <taxon>Pyroglyphidae</taxon>
        <taxon>Pyroglyphinae</taxon>
        <taxon>Euroglyphus</taxon>
    </lineage>
</organism>